<dbReference type="EMBL" id="GBBL01000550">
    <property type="protein sequence ID" value="JAC26770.1"/>
    <property type="molecule type" value="mRNA"/>
</dbReference>
<evidence type="ECO:0000256" key="1">
    <source>
        <dbReference type="SAM" id="SignalP"/>
    </source>
</evidence>
<sequence>MLLAAFFIMGFGMCAGRREALFMPEELNSTQLFKRSLNMVRNQSDLHLLMFSPNISDIPRCLMSKFLMKMKTYTQRTLETSKIVESKEMFSDGELTTLQYNIKIVVNMGNPPSFNVTYEGDPPPEWKKPQNVLYAKPKHCLLLGTSTGQKWSGNCTLWGYTTCKDKCLFDCQKTFVSKCGRGIPVHRTDCTETKVKTDRQGYKPK</sequence>
<feature type="chain" id="PRO_5001516510" evidence="1">
    <location>
        <begin position="17"/>
        <end position="205"/>
    </location>
</feature>
<proteinExistence type="evidence at transcript level"/>
<accession>A0A023G1G5</accession>
<name>A0A023G1G5_AMBPA</name>
<protein>
    <submittedName>
        <fullName evidence="2">Putative secreted protein 94</fullName>
    </submittedName>
</protein>
<keyword evidence="1" id="KW-0732">Signal</keyword>
<reference evidence="2" key="1">
    <citation type="submission" date="2014-03" db="EMBL/GenBank/DDBJ databases">
        <title>The sialotranscriptome of Amblyomma triste, Amblyomma parvum and Amblyomma cajennense ticks, uncovered by 454-based RNA-seq.</title>
        <authorList>
            <person name="Garcia G.R."/>
            <person name="Gardinassi L.G."/>
            <person name="Ribeiro J.M."/>
            <person name="Anatrielo E."/>
            <person name="Ferreira B.R."/>
            <person name="Moreira H.N."/>
            <person name="Mafra C."/>
            <person name="Olegario M.M."/>
            <person name="Szabo P.J."/>
            <person name="Miranda-Santos I.K."/>
            <person name="Maruyama S.R."/>
        </authorList>
    </citation>
    <scope>NUCLEOTIDE SEQUENCE</scope>
    <source>
        <strain evidence="2">Araguapaz</strain>
        <tissue evidence="2">Salivary glands</tissue>
    </source>
</reference>
<feature type="signal peptide" evidence="1">
    <location>
        <begin position="1"/>
        <end position="16"/>
    </location>
</feature>
<organism evidence="2">
    <name type="scientific">Amblyomma parvum</name>
    <name type="common">South American tick</name>
    <dbReference type="NCBI Taxonomy" id="251391"/>
    <lineage>
        <taxon>Eukaryota</taxon>
        <taxon>Metazoa</taxon>
        <taxon>Ecdysozoa</taxon>
        <taxon>Arthropoda</taxon>
        <taxon>Chelicerata</taxon>
        <taxon>Arachnida</taxon>
        <taxon>Acari</taxon>
        <taxon>Parasitiformes</taxon>
        <taxon>Ixodida</taxon>
        <taxon>Ixodoidea</taxon>
        <taxon>Ixodidae</taxon>
        <taxon>Amblyomminae</taxon>
        <taxon>Amblyomma</taxon>
    </lineage>
</organism>
<evidence type="ECO:0000313" key="2">
    <source>
        <dbReference type="EMBL" id="JAC26770.1"/>
    </source>
</evidence>
<dbReference type="Gene3D" id="2.40.128.20">
    <property type="match status" value="1"/>
</dbReference>
<dbReference type="AlphaFoldDB" id="A0A023G1G5"/>
<dbReference type="InterPro" id="IPR012674">
    <property type="entry name" value="Calycin"/>
</dbReference>